<dbReference type="EMBL" id="JADIMU010000027">
    <property type="protein sequence ID" value="MBO8442965.1"/>
    <property type="molecule type" value="Genomic_DNA"/>
</dbReference>
<evidence type="ECO:0000256" key="1">
    <source>
        <dbReference type="ARBA" id="ARBA00000847"/>
    </source>
</evidence>
<dbReference type="Pfam" id="PF00293">
    <property type="entry name" value="NUDIX"/>
    <property type="match status" value="1"/>
</dbReference>
<feature type="domain" description="Nudix hydrolase" evidence="8">
    <location>
        <begin position="56"/>
        <end position="188"/>
    </location>
</feature>
<evidence type="ECO:0000256" key="4">
    <source>
        <dbReference type="ARBA" id="ARBA00016377"/>
    </source>
</evidence>
<reference evidence="9" key="1">
    <citation type="submission" date="2020-10" db="EMBL/GenBank/DDBJ databases">
        <authorList>
            <person name="Gilroy R."/>
        </authorList>
    </citation>
    <scope>NUCLEOTIDE SEQUENCE</scope>
    <source>
        <strain evidence="9">11167</strain>
    </source>
</reference>
<dbReference type="AlphaFoldDB" id="A0A9D9H6K6"/>
<dbReference type="InterPro" id="IPR000086">
    <property type="entry name" value="NUDIX_hydrolase_dom"/>
</dbReference>
<comment type="cofactor">
    <cofactor evidence="2">
        <name>Mg(2+)</name>
        <dbReference type="ChEBI" id="CHEBI:18420"/>
    </cofactor>
</comment>
<gene>
    <name evidence="9" type="ORF">IAC42_04325</name>
</gene>
<evidence type="ECO:0000313" key="10">
    <source>
        <dbReference type="Proteomes" id="UP000823633"/>
    </source>
</evidence>
<name>A0A9D9H6K6_9SPIR</name>
<dbReference type="SUPFAM" id="SSF55811">
    <property type="entry name" value="Nudix"/>
    <property type="match status" value="1"/>
</dbReference>
<reference evidence="9" key="2">
    <citation type="journal article" date="2021" name="PeerJ">
        <title>Extensive microbial diversity within the chicken gut microbiome revealed by metagenomics and culture.</title>
        <authorList>
            <person name="Gilroy R."/>
            <person name="Ravi A."/>
            <person name="Getino M."/>
            <person name="Pursley I."/>
            <person name="Horton D.L."/>
            <person name="Alikhan N.F."/>
            <person name="Baker D."/>
            <person name="Gharbi K."/>
            <person name="Hall N."/>
            <person name="Watson M."/>
            <person name="Adriaenssens E.M."/>
            <person name="Foster-Nyarko E."/>
            <person name="Jarju S."/>
            <person name="Secka A."/>
            <person name="Antonio M."/>
            <person name="Oren A."/>
            <person name="Chaudhuri R.R."/>
            <person name="La Ragione R."/>
            <person name="Hildebrand F."/>
            <person name="Pallen M.J."/>
        </authorList>
    </citation>
    <scope>NUCLEOTIDE SEQUENCE</scope>
    <source>
        <strain evidence="9">11167</strain>
    </source>
</reference>
<comment type="catalytic activity">
    <reaction evidence="1">
        <text>GDP-alpha-D-mannose + H2O = alpha-D-mannose 1-phosphate + GMP + 2 H(+)</text>
        <dbReference type="Rhea" id="RHEA:27978"/>
        <dbReference type="ChEBI" id="CHEBI:15377"/>
        <dbReference type="ChEBI" id="CHEBI:15378"/>
        <dbReference type="ChEBI" id="CHEBI:57527"/>
        <dbReference type="ChEBI" id="CHEBI:58115"/>
        <dbReference type="ChEBI" id="CHEBI:58409"/>
    </reaction>
</comment>
<dbReference type="GO" id="GO:0006753">
    <property type="term" value="P:nucleoside phosphate metabolic process"/>
    <property type="evidence" value="ECO:0007669"/>
    <property type="project" value="TreeGrafter"/>
</dbReference>
<dbReference type="Gene3D" id="3.90.79.10">
    <property type="entry name" value="Nucleoside Triphosphate Pyrophosphohydrolase"/>
    <property type="match status" value="1"/>
</dbReference>
<dbReference type="PROSITE" id="PS00893">
    <property type="entry name" value="NUDIX_BOX"/>
    <property type="match status" value="1"/>
</dbReference>
<proteinExistence type="inferred from homology"/>
<evidence type="ECO:0000256" key="6">
    <source>
        <dbReference type="ARBA" id="ARBA00032162"/>
    </source>
</evidence>
<dbReference type="PROSITE" id="PS51462">
    <property type="entry name" value="NUDIX"/>
    <property type="match status" value="1"/>
</dbReference>
<protein>
    <recommendedName>
        <fullName evidence="4">GDP-mannose pyrophosphatase</fullName>
    </recommendedName>
    <alternativeName>
        <fullName evidence="6">GDP-mannose hydrolase</fullName>
    </alternativeName>
    <alternativeName>
        <fullName evidence="7">GDPMK</fullName>
    </alternativeName>
</protein>
<evidence type="ECO:0000256" key="7">
    <source>
        <dbReference type="ARBA" id="ARBA00032272"/>
    </source>
</evidence>
<evidence type="ECO:0000256" key="2">
    <source>
        <dbReference type="ARBA" id="ARBA00001946"/>
    </source>
</evidence>
<evidence type="ECO:0000313" key="9">
    <source>
        <dbReference type="EMBL" id="MBO8442965.1"/>
    </source>
</evidence>
<keyword evidence="5 9" id="KW-0378">Hydrolase</keyword>
<dbReference type="PANTHER" id="PTHR11839">
    <property type="entry name" value="UDP/ADP-SUGAR PYROPHOSPHATASE"/>
    <property type="match status" value="1"/>
</dbReference>
<dbReference type="Proteomes" id="UP000823633">
    <property type="component" value="Unassembled WGS sequence"/>
</dbReference>
<dbReference type="InterPro" id="IPR020084">
    <property type="entry name" value="NUDIX_hydrolase_CS"/>
</dbReference>
<sequence>MIDDRNFSRKDREDNSHLMWETGERRQTYKCAIFSVNEVERKCHDGRKGNFIEIECPEWIIIIPLYRDADGVLRTIVERQYRHGSDSVTLEFPAGLVEKGEAPIDAARRELLEETGFKAGKVTKLATLCPNNAFMSNHQHIYLAEDLELVSGQNLDANEEIDLYSLPLSEVVERMGRGSADNALMVAATSLLMRELDSRKEEL</sequence>
<evidence type="ECO:0000256" key="3">
    <source>
        <dbReference type="ARBA" id="ARBA00007275"/>
    </source>
</evidence>
<dbReference type="GO" id="GO:0016787">
    <property type="term" value="F:hydrolase activity"/>
    <property type="evidence" value="ECO:0007669"/>
    <property type="project" value="UniProtKB-KW"/>
</dbReference>
<accession>A0A9D9H6K6</accession>
<comment type="caution">
    <text evidence="9">The sequence shown here is derived from an EMBL/GenBank/DDBJ whole genome shotgun (WGS) entry which is preliminary data.</text>
</comment>
<dbReference type="InterPro" id="IPR015797">
    <property type="entry name" value="NUDIX_hydrolase-like_dom_sf"/>
</dbReference>
<organism evidence="9 10">
    <name type="scientific">Candidatus Aphodenecus pullistercoris</name>
    <dbReference type="NCBI Taxonomy" id="2840669"/>
    <lineage>
        <taxon>Bacteria</taxon>
        <taxon>Pseudomonadati</taxon>
        <taxon>Spirochaetota</taxon>
        <taxon>Spirochaetia</taxon>
        <taxon>Spirochaetales</taxon>
        <taxon>Candidatus Aphodenecus</taxon>
    </lineage>
</organism>
<dbReference type="CDD" id="cd03424">
    <property type="entry name" value="NUDIX_ADPRase_Nudt5_UGPPase_Nudt14"/>
    <property type="match status" value="1"/>
</dbReference>
<evidence type="ECO:0000259" key="8">
    <source>
        <dbReference type="PROSITE" id="PS51462"/>
    </source>
</evidence>
<comment type="similarity">
    <text evidence="3">Belongs to the Nudix hydrolase family. NudK subfamily.</text>
</comment>
<dbReference type="GO" id="GO:0005829">
    <property type="term" value="C:cytosol"/>
    <property type="evidence" value="ECO:0007669"/>
    <property type="project" value="TreeGrafter"/>
</dbReference>
<dbReference type="PANTHER" id="PTHR11839:SF18">
    <property type="entry name" value="NUDIX HYDROLASE DOMAIN-CONTAINING PROTEIN"/>
    <property type="match status" value="1"/>
</dbReference>
<evidence type="ECO:0000256" key="5">
    <source>
        <dbReference type="ARBA" id="ARBA00022801"/>
    </source>
</evidence>
<dbReference type="GO" id="GO:0019693">
    <property type="term" value="P:ribose phosphate metabolic process"/>
    <property type="evidence" value="ECO:0007669"/>
    <property type="project" value="TreeGrafter"/>
</dbReference>